<dbReference type="AlphaFoldDB" id="A0A5R8K7N5"/>
<accession>A0A5R8K7N5</accession>
<evidence type="ECO:0000256" key="6">
    <source>
        <dbReference type="ARBA" id="ARBA00022842"/>
    </source>
</evidence>
<keyword evidence="2" id="KW-1277">Toxin-antitoxin system</keyword>
<gene>
    <name evidence="9" type="ORF">FEM03_22880</name>
</gene>
<dbReference type="OrthoDB" id="195672at2"/>
<keyword evidence="10" id="KW-1185">Reference proteome</keyword>
<proteinExistence type="inferred from homology"/>
<evidence type="ECO:0000256" key="1">
    <source>
        <dbReference type="ARBA" id="ARBA00001946"/>
    </source>
</evidence>
<dbReference type="Pfam" id="PF01850">
    <property type="entry name" value="PIN"/>
    <property type="match status" value="1"/>
</dbReference>
<protein>
    <submittedName>
        <fullName evidence="9">PIN domain nuclease</fullName>
    </submittedName>
</protein>
<dbReference type="RefSeq" id="WP_138088645.1">
    <property type="nucleotide sequence ID" value="NZ_VAUV01000026.1"/>
</dbReference>
<keyword evidence="4" id="KW-0479">Metal-binding</keyword>
<evidence type="ECO:0000256" key="5">
    <source>
        <dbReference type="ARBA" id="ARBA00022801"/>
    </source>
</evidence>
<keyword evidence="3" id="KW-0540">Nuclease</keyword>
<keyword evidence="6" id="KW-0460">Magnesium</keyword>
<dbReference type="InterPro" id="IPR029060">
    <property type="entry name" value="PIN-like_dom_sf"/>
</dbReference>
<evidence type="ECO:0000259" key="8">
    <source>
        <dbReference type="Pfam" id="PF01850"/>
    </source>
</evidence>
<comment type="cofactor">
    <cofactor evidence="1">
        <name>Mg(2+)</name>
        <dbReference type="ChEBI" id="CHEBI:18420"/>
    </cofactor>
</comment>
<evidence type="ECO:0000256" key="7">
    <source>
        <dbReference type="ARBA" id="ARBA00038093"/>
    </source>
</evidence>
<feature type="domain" description="PIN" evidence="8">
    <location>
        <begin position="6"/>
        <end position="121"/>
    </location>
</feature>
<dbReference type="InterPro" id="IPR050556">
    <property type="entry name" value="Type_II_TA_system_RNase"/>
</dbReference>
<dbReference type="GO" id="GO:0046872">
    <property type="term" value="F:metal ion binding"/>
    <property type="evidence" value="ECO:0007669"/>
    <property type="project" value="UniProtKB-KW"/>
</dbReference>
<dbReference type="Gene3D" id="3.40.50.1010">
    <property type="entry name" value="5'-nuclease"/>
    <property type="match status" value="1"/>
</dbReference>
<sequence>MAKEPILIDSSYYIQEAQEGRNPLRLLAYLAVERDLVICGLVRCEVGRGIRDIHVRQAFKRVWDVMINVPVDAHLWQEAEDLAWTLDRRGITLPLQDIVIACCAAKAGAIVLTHDKHFKTIPGCKTARSAQELI</sequence>
<evidence type="ECO:0000256" key="4">
    <source>
        <dbReference type="ARBA" id="ARBA00022723"/>
    </source>
</evidence>
<dbReference type="PANTHER" id="PTHR33653">
    <property type="entry name" value="RIBONUCLEASE VAPC2"/>
    <property type="match status" value="1"/>
</dbReference>
<dbReference type="GO" id="GO:0016787">
    <property type="term" value="F:hydrolase activity"/>
    <property type="evidence" value="ECO:0007669"/>
    <property type="project" value="UniProtKB-KW"/>
</dbReference>
<dbReference type="Proteomes" id="UP000306196">
    <property type="component" value="Unassembled WGS sequence"/>
</dbReference>
<evidence type="ECO:0000313" key="10">
    <source>
        <dbReference type="Proteomes" id="UP000306196"/>
    </source>
</evidence>
<dbReference type="InterPro" id="IPR002716">
    <property type="entry name" value="PIN_dom"/>
</dbReference>
<reference evidence="9 10" key="1">
    <citation type="submission" date="2019-05" db="EMBL/GenBank/DDBJ databases">
        <title>Verrucobacter flavum gen. nov., sp. nov. a new member of the family Verrucomicrobiaceae.</title>
        <authorList>
            <person name="Szuroczki S."/>
            <person name="Abbaszade G."/>
            <person name="Szabo A."/>
            <person name="Felfoldi T."/>
            <person name="Schumann P."/>
            <person name="Boka K."/>
            <person name="Keki Z."/>
            <person name="Toumi M."/>
            <person name="Toth E."/>
        </authorList>
    </citation>
    <scope>NUCLEOTIDE SEQUENCE [LARGE SCALE GENOMIC DNA]</scope>
    <source>
        <strain evidence="9 10">MG-N-17</strain>
    </source>
</reference>
<dbReference type="EMBL" id="VAUV01000026">
    <property type="protein sequence ID" value="TLD68352.1"/>
    <property type="molecule type" value="Genomic_DNA"/>
</dbReference>
<evidence type="ECO:0000313" key="9">
    <source>
        <dbReference type="EMBL" id="TLD68352.1"/>
    </source>
</evidence>
<dbReference type="PANTHER" id="PTHR33653:SF1">
    <property type="entry name" value="RIBONUCLEASE VAPC2"/>
    <property type="match status" value="1"/>
</dbReference>
<evidence type="ECO:0000256" key="3">
    <source>
        <dbReference type="ARBA" id="ARBA00022722"/>
    </source>
</evidence>
<name>A0A5R8K7N5_9BACT</name>
<organism evidence="9 10">
    <name type="scientific">Phragmitibacter flavus</name>
    <dbReference type="NCBI Taxonomy" id="2576071"/>
    <lineage>
        <taxon>Bacteria</taxon>
        <taxon>Pseudomonadati</taxon>
        <taxon>Verrucomicrobiota</taxon>
        <taxon>Verrucomicrobiia</taxon>
        <taxon>Verrucomicrobiales</taxon>
        <taxon>Verrucomicrobiaceae</taxon>
        <taxon>Phragmitibacter</taxon>
    </lineage>
</organism>
<dbReference type="SUPFAM" id="SSF88723">
    <property type="entry name" value="PIN domain-like"/>
    <property type="match status" value="1"/>
</dbReference>
<evidence type="ECO:0000256" key="2">
    <source>
        <dbReference type="ARBA" id="ARBA00022649"/>
    </source>
</evidence>
<keyword evidence="5" id="KW-0378">Hydrolase</keyword>
<comment type="caution">
    <text evidence="9">The sequence shown here is derived from an EMBL/GenBank/DDBJ whole genome shotgun (WGS) entry which is preliminary data.</text>
</comment>
<comment type="similarity">
    <text evidence="7">Belongs to the PINc/VapC protein family.</text>
</comment>
<dbReference type="GO" id="GO:0004518">
    <property type="term" value="F:nuclease activity"/>
    <property type="evidence" value="ECO:0007669"/>
    <property type="project" value="UniProtKB-KW"/>
</dbReference>